<keyword evidence="2" id="KW-1185">Reference proteome</keyword>
<accession>A0ACB7RV67</accession>
<organism evidence="1 2">
    <name type="scientific">Hyalomma asiaticum</name>
    <name type="common">Tick</name>
    <dbReference type="NCBI Taxonomy" id="266040"/>
    <lineage>
        <taxon>Eukaryota</taxon>
        <taxon>Metazoa</taxon>
        <taxon>Ecdysozoa</taxon>
        <taxon>Arthropoda</taxon>
        <taxon>Chelicerata</taxon>
        <taxon>Arachnida</taxon>
        <taxon>Acari</taxon>
        <taxon>Parasitiformes</taxon>
        <taxon>Ixodida</taxon>
        <taxon>Ixodoidea</taxon>
        <taxon>Ixodidae</taxon>
        <taxon>Hyalomminae</taxon>
        <taxon>Hyalomma</taxon>
    </lineage>
</organism>
<comment type="caution">
    <text evidence="1">The sequence shown here is derived from an EMBL/GenBank/DDBJ whole genome shotgun (WGS) entry which is preliminary data.</text>
</comment>
<reference evidence="1" key="1">
    <citation type="submission" date="2020-05" db="EMBL/GenBank/DDBJ databases">
        <title>Large-scale comparative analyses of tick genomes elucidate their genetic diversity and vector capacities.</title>
        <authorList>
            <person name="Jia N."/>
            <person name="Wang J."/>
            <person name="Shi W."/>
            <person name="Du L."/>
            <person name="Sun Y."/>
            <person name="Zhan W."/>
            <person name="Jiang J."/>
            <person name="Wang Q."/>
            <person name="Zhang B."/>
            <person name="Ji P."/>
            <person name="Sakyi L.B."/>
            <person name="Cui X."/>
            <person name="Yuan T."/>
            <person name="Jiang B."/>
            <person name="Yang W."/>
            <person name="Lam T.T.-Y."/>
            <person name="Chang Q."/>
            <person name="Ding S."/>
            <person name="Wang X."/>
            <person name="Zhu J."/>
            <person name="Ruan X."/>
            <person name="Zhao L."/>
            <person name="Wei J."/>
            <person name="Que T."/>
            <person name="Du C."/>
            <person name="Cheng J."/>
            <person name="Dai P."/>
            <person name="Han X."/>
            <person name="Huang E."/>
            <person name="Gao Y."/>
            <person name="Liu J."/>
            <person name="Shao H."/>
            <person name="Ye R."/>
            <person name="Li L."/>
            <person name="Wei W."/>
            <person name="Wang X."/>
            <person name="Wang C."/>
            <person name="Yang T."/>
            <person name="Huo Q."/>
            <person name="Li W."/>
            <person name="Guo W."/>
            <person name="Chen H."/>
            <person name="Zhou L."/>
            <person name="Ni X."/>
            <person name="Tian J."/>
            <person name="Zhou Y."/>
            <person name="Sheng Y."/>
            <person name="Liu T."/>
            <person name="Pan Y."/>
            <person name="Xia L."/>
            <person name="Li J."/>
            <person name="Zhao F."/>
            <person name="Cao W."/>
        </authorList>
    </citation>
    <scope>NUCLEOTIDE SEQUENCE</scope>
    <source>
        <strain evidence="1">Hyas-2018</strain>
    </source>
</reference>
<dbReference type="EMBL" id="CM023487">
    <property type="protein sequence ID" value="KAH6925566.1"/>
    <property type="molecule type" value="Genomic_DNA"/>
</dbReference>
<dbReference type="Proteomes" id="UP000821845">
    <property type="component" value="Chromosome 7"/>
</dbReference>
<evidence type="ECO:0000313" key="1">
    <source>
        <dbReference type="EMBL" id="KAH6925566.1"/>
    </source>
</evidence>
<protein>
    <submittedName>
        <fullName evidence="1">Uncharacterized protein</fullName>
    </submittedName>
</protein>
<sequence>MKIAKATKLTCWEQYFSVALDSKFVQWLSPIALHSLGLRVPPVCQRWGQMTSDCEELCQEVIKLTGNGAAESDVTFLEYVLCEQVVPVAGEVTDAEIVQTATNRWDSREDGNDEPPR</sequence>
<evidence type="ECO:0000313" key="2">
    <source>
        <dbReference type="Proteomes" id="UP000821845"/>
    </source>
</evidence>
<gene>
    <name evidence="1" type="ORF">HPB50_007277</name>
</gene>
<name>A0ACB7RV67_HYAAI</name>
<proteinExistence type="predicted"/>